<protein>
    <submittedName>
        <fullName evidence="2">Uncharacterized protein</fullName>
    </submittedName>
</protein>
<evidence type="ECO:0000256" key="1">
    <source>
        <dbReference type="SAM" id="Phobius"/>
    </source>
</evidence>
<keyword evidence="3" id="KW-1185">Reference proteome</keyword>
<feature type="transmembrane region" description="Helical" evidence="1">
    <location>
        <begin position="136"/>
        <end position="154"/>
    </location>
</feature>
<gene>
    <name evidence="2" type="ORF">EDD42_1250</name>
</gene>
<keyword evidence="1" id="KW-1133">Transmembrane helix</keyword>
<dbReference type="Proteomes" id="UP000266915">
    <property type="component" value="Unassembled WGS sequence"/>
</dbReference>
<keyword evidence="1" id="KW-0472">Membrane</keyword>
<organism evidence="2 3">
    <name type="scientific">Plantibacter flavus</name>
    <dbReference type="NCBI Taxonomy" id="150123"/>
    <lineage>
        <taxon>Bacteria</taxon>
        <taxon>Bacillati</taxon>
        <taxon>Actinomycetota</taxon>
        <taxon>Actinomycetes</taxon>
        <taxon>Micrococcales</taxon>
        <taxon>Microbacteriaceae</taxon>
        <taxon>Plantibacter</taxon>
    </lineage>
</organism>
<feature type="transmembrane region" description="Helical" evidence="1">
    <location>
        <begin position="68"/>
        <end position="87"/>
    </location>
</feature>
<comment type="caution">
    <text evidence="2">The sequence shown here is derived from an EMBL/GenBank/DDBJ whole genome shotgun (WGS) entry which is preliminary data.</text>
</comment>
<feature type="transmembrane region" description="Helical" evidence="1">
    <location>
        <begin position="108"/>
        <end position="130"/>
    </location>
</feature>
<name>A0A3N2C120_9MICO</name>
<feature type="transmembrane region" description="Helical" evidence="1">
    <location>
        <begin position="35"/>
        <end position="56"/>
    </location>
</feature>
<keyword evidence="1" id="KW-0812">Transmembrane</keyword>
<feature type="transmembrane region" description="Helical" evidence="1">
    <location>
        <begin position="161"/>
        <end position="179"/>
    </location>
</feature>
<evidence type="ECO:0000313" key="2">
    <source>
        <dbReference type="EMBL" id="ROR81196.1"/>
    </source>
</evidence>
<proteinExistence type="predicted"/>
<feature type="transmembrane region" description="Helical" evidence="1">
    <location>
        <begin position="185"/>
        <end position="203"/>
    </location>
</feature>
<evidence type="ECO:0000313" key="3">
    <source>
        <dbReference type="Proteomes" id="UP000266915"/>
    </source>
</evidence>
<reference evidence="2 3" key="1">
    <citation type="submission" date="2018-11" db="EMBL/GenBank/DDBJ databases">
        <title>Sequencing the genomes of 1000 actinobacteria strains.</title>
        <authorList>
            <person name="Klenk H.-P."/>
        </authorList>
    </citation>
    <scope>NUCLEOTIDE SEQUENCE [LARGE SCALE GENOMIC DNA]</scope>
    <source>
        <strain evidence="2 3">DSM 14012</strain>
    </source>
</reference>
<dbReference type="AlphaFoldDB" id="A0A3N2C120"/>
<dbReference type="EMBL" id="RKHL01000001">
    <property type="protein sequence ID" value="ROR81196.1"/>
    <property type="molecule type" value="Genomic_DNA"/>
</dbReference>
<accession>A0A3N2C120</accession>
<sequence length="216" mass="22714">MEPTDGSDALDPAAMLALQERQASRVDDIFTRPTIAIVYIWGVAWTVGFLALWSASDENPWFTTPPTVAGWLFGILMVGGIVSSSIIGSRVSRGIQGAQQVQGTMYGIAWAIGCTAAAVFGGALFAAGMAPALAAIFYPAIYSLVVGLLYLAGGAVWRDRLMYGMGIWIIVVGMAAPFFGSPGNALIMAIAGGGGFLVYATFLEATRRRRAHRSAA</sequence>